<keyword evidence="4" id="KW-1185">Reference proteome</keyword>
<evidence type="ECO:0000256" key="1">
    <source>
        <dbReference type="SAM" id="MobiDB-lite"/>
    </source>
</evidence>
<protein>
    <recommendedName>
        <fullName evidence="5">Pilus assembly protein TadE</fullName>
    </recommendedName>
</protein>
<organism evidence="3 4">
    <name type="scientific">Desertihabitans brevis</name>
    <dbReference type="NCBI Taxonomy" id="2268447"/>
    <lineage>
        <taxon>Bacteria</taxon>
        <taxon>Bacillati</taxon>
        <taxon>Actinomycetota</taxon>
        <taxon>Actinomycetes</taxon>
        <taxon>Propionibacteriales</taxon>
        <taxon>Propionibacteriaceae</taxon>
        <taxon>Desertihabitans</taxon>
    </lineage>
</organism>
<sequence>MGSEDVLGRQAPADQQAARRGERGMVTAELAMGVVAAAVLMVLLGGVLAMVGIQLAHQGLASEVAELVARGDTAAADELVDRAGEVEVSVQDSPNAVVVTVRRQVDPWGRLAEPLTLTAVARASWQPGEAP</sequence>
<proteinExistence type="predicted"/>
<reference evidence="3 4" key="1">
    <citation type="submission" date="2018-07" db="EMBL/GenBank/DDBJ databases">
        <title>Desertimonas flava gen. nov. sp. nov.</title>
        <authorList>
            <person name="Liu S."/>
        </authorList>
    </citation>
    <scope>NUCLEOTIDE SEQUENCE [LARGE SCALE GENOMIC DNA]</scope>
    <source>
        <strain evidence="3 4">16Sb5-5</strain>
    </source>
</reference>
<gene>
    <name evidence="3" type="ORF">DT076_12965</name>
</gene>
<name>A0A367YW44_9ACTN</name>
<feature type="transmembrane region" description="Helical" evidence="2">
    <location>
        <begin position="30"/>
        <end position="53"/>
    </location>
</feature>
<dbReference type="Proteomes" id="UP000252770">
    <property type="component" value="Unassembled WGS sequence"/>
</dbReference>
<keyword evidence="2" id="KW-0812">Transmembrane</keyword>
<dbReference type="AlphaFoldDB" id="A0A367YW44"/>
<dbReference type="RefSeq" id="WP_114127088.1">
    <property type="nucleotide sequence ID" value="NZ_QOUI01000007.1"/>
</dbReference>
<evidence type="ECO:0008006" key="5">
    <source>
        <dbReference type="Google" id="ProtNLM"/>
    </source>
</evidence>
<accession>A0A367YW44</accession>
<keyword evidence="2" id="KW-0472">Membrane</keyword>
<keyword evidence="2" id="KW-1133">Transmembrane helix</keyword>
<evidence type="ECO:0000313" key="3">
    <source>
        <dbReference type="EMBL" id="RCK69232.1"/>
    </source>
</evidence>
<evidence type="ECO:0000256" key="2">
    <source>
        <dbReference type="SAM" id="Phobius"/>
    </source>
</evidence>
<feature type="region of interest" description="Disordered" evidence="1">
    <location>
        <begin position="1"/>
        <end position="20"/>
    </location>
</feature>
<comment type="caution">
    <text evidence="3">The sequence shown here is derived from an EMBL/GenBank/DDBJ whole genome shotgun (WGS) entry which is preliminary data.</text>
</comment>
<dbReference type="EMBL" id="QOUI01000007">
    <property type="protein sequence ID" value="RCK69232.1"/>
    <property type="molecule type" value="Genomic_DNA"/>
</dbReference>
<evidence type="ECO:0000313" key="4">
    <source>
        <dbReference type="Proteomes" id="UP000252770"/>
    </source>
</evidence>